<comment type="similarity">
    <text evidence="2">Belongs to the eukaryotic AdoMetDC family.</text>
</comment>
<evidence type="ECO:0000256" key="5">
    <source>
        <dbReference type="SAM" id="MobiDB-lite"/>
    </source>
</evidence>
<dbReference type="HOGENOM" id="CLU_023050_0_1_1"/>
<evidence type="ECO:0000256" key="2">
    <source>
        <dbReference type="ARBA" id="ARBA00008466"/>
    </source>
</evidence>
<dbReference type="InParanoid" id="A0A066VX37"/>
<accession>A0A066VX37</accession>
<organism evidence="6 7">
    <name type="scientific">Tilletiaria anomala (strain ATCC 24038 / CBS 436.72 / UBC 951)</name>
    <dbReference type="NCBI Taxonomy" id="1037660"/>
    <lineage>
        <taxon>Eukaryota</taxon>
        <taxon>Fungi</taxon>
        <taxon>Dikarya</taxon>
        <taxon>Basidiomycota</taxon>
        <taxon>Ustilaginomycotina</taxon>
        <taxon>Exobasidiomycetes</taxon>
        <taxon>Georgefischeriales</taxon>
        <taxon>Tilletiariaceae</taxon>
        <taxon>Tilletiaria</taxon>
    </lineage>
</organism>
<dbReference type="GeneID" id="25262434"/>
<dbReference type="OMA" id="WFEESSN"/>
<evidence type="ECO:0000256" key="3">
    <source>
        <dbReference type="ARBA" id="ARBA00023066"/>
    </source>
</evidence>
<dbReference type="RefSeq" id="XP_013243503.1">
    <property type="nucleotide sequence ID" value="XM_013388049.1"/>
</dbReference>
<sequence>MTATTSSQLKSTKEQEDWMEAQGPFEGPEKLLELWFAEGPEELFCTSTSSHPAKAQTQGQGQLRRLGLKGVPREQWEEMLDIVKCKVLSVIESDEVDAYLLSESSMFVFPHKLILKTCGTTTLLLGLERLLEIAFSALSPLLPHLTTKLPRPKSASRSEESTGDPSLQRALGSLVSRCFYSRKSFMFPERQKGPHRDWMTEVATLDAFFTNGSAYTVGKMNGDHWLLYMAADQAQGEAGARLRLRPPPPVALTQGMQQGHAKQAVQDQTLEILMTSLSPASCARYYFADDSSAASGGDAADVAGLETSTQTTTTSKGQRLGVALASQLGLTNLFAETHVDAFAFEPCGFSANAVVLNPNSSNISGNGAEGRMDGYWTIHITPEEGSSYASFETNVVPTTSSTSGALTNAAADERPQDLTSLINHVISTFEPGKMSITLFVSNEMHAEREVGEADAEERTADAAAAAWQGNSSVLHKLQIKGYQRTDRIAYEFERYDLVFVSFEKVVG</sequence>
<dbReference type="InterPro" id="IPR016067">
    <property type="entry name" value="S-AdoMet_deCO2ase_core"/>
</dbReference>
<dbReference type="SUPFAM" id="SSF56276">
    <property type="entry name" value="S-adenosylmethionine decarboxylase"/>
    <property type="match status" value="1"/>
</dbReference>
<dbReference type="AlphaFoldDB" id="A0A066VX37"/>
<dbReference type="GO" id="GO:0008295">
    <property type="term" value="P:spermidine biosynthetic process"/>
    <property type="evidence" value="ECO:0007669"/>
    <property type="project" value="UniProtKB-KW"/>
</dbReference>
<keyword evidence="4" id="KW-0620">Polyamine biosynthesis</keyword>
<dbReference type="EMBL" id="JMSN01000036">
    <property type="protein sequence ID" value="KDN46292.1"/>
    <property type="molecule type" value="Genomic_DNA"/>
</dbReference>
<dbReference type="GO" id="GO:0006597">
    <property type="term" value="P:spermine biosynthetic process"/>
    <property type="evidence" value="ECO:0007669"/>
    <property type="project" value="TreeGrafter"/>
</dbReference>
<proteinExistence type="inferred from homology"/>
<dbReference type="InterPro" id="IPR018166">
    <property type="entry name" value="S-AdoMet_deCO2ase_CS"/>
</dbReference>
<evidence type="ECO:0000256" key="4">
    <source>
        <dbReference type="ARBA" id="ARBA00023115"/>
    </source>
</evidence>
<keyword evidence="7" id="KW-1185">Reference proteome</keyword>
<reference evidence="6 7" key="1">
    <citation type="submission" date="2014-05" db="EMBL/GenBank/DDBJ databases">
        <title>Draft genome sequence of a rare smut relative, Tilletiaria anomala UBC 951.</title>
        <authorList>
            <consortium name="DOE Joint Genome Institute"/>
            <person name="Toome M."/>
            <person name="Kuo A."/>
            <person name="Henrissat B."/>
            <person name="Lipzen A."/>
            <person name="Tritt A."/>
            <person name="Yoshinaga Y."/>
            <person name="Zane M."/>
            <person name="Barry K."/>
            <person name="Grigoriev I.V."/>
            <person name="Spatafora J.W."/>
            <person name="Aimea M.C."/>
        </authorList>
    </citation>
    <scope>NUCLEOTIDE SEQUENCE [LARGE SCALE GENOMIC DNA]</scope>
    <source>
        <strain evidence="6 7">UBC 951</strain>
    </source>
</reference>
<dbReference type="InterPro" id="IPR048283">
    <property type="entry name" value="AdoMetDC-like"/>
</dbReference>
<name>A0A066VX37_TILAU</name>
<protein>
    <submittedName>
        <fullName evidence="6">S-adenosylmethionine decarboxylase</fullName>
    </submittedName>
</protein>
<evidence type="ECO:0000313" key="6">
    <source>
        <dbReference type="EMBL" id="KDN46292.1"/>
    </source>
</evidence>
<keyword evidence="3" id="KW-0745">Spermidine biosynthesis</keyword>
<comment type="caution">
    <text evidence="6">The sequence shown here is derived from an EMBL/GenBank/DDBJ whole genome shotgun (WGS) entry which is preliminary data.</text>
</comment>
<feature type="compositionally biased region" description="Polar residues" evidence="5">
    <location>
        <begin position="1"/>
        <end position="10"/>
    </location>
</feature>
<dbReference type="OrthoDB" id="1068353at2759"/>
<gene>
    <name evidence="6" type="ORF">K437DRAFT_223695</name>
</gene>
<dbReference type="PROSITE" id="PS01336">
    <property type="entry name" value="ADOMETDC"/>
    <property type="match status" value="1"/>
</dbReference>
<dbReference type="PANTHER" id="PTHR11570">
    <property type="entry name" value="S-ADENOSYLMETHIONINE DECARBOXYLASE"/>
    <property type="match status" value="1"/>
</dbReference>
<evidence type="ECO:0000313" key="7">
    <source>
        <dbReference type="Proteomes" id="UP000027361"/>
    </source>
</evidence>
<dbReference type="GO" id="GO:0005829">
    <property type="term" value="C:cytosol"/>
    <property type="evidence" value="ECO:0007669"/>
    <property type="project" value="TreeGrafter"/>
</dbReference>
<evidence type="ECO:0000256" key="1">
    <source>
        <dbReference type="ARBA" id="ARBA00004911"/>
    </source>
</evidence>
<dbReference type="PANTHER" id="PTHR11570:SF0">
    <property type="entry name" value="S-ADENOSYLMETHIONINE DECARBOXYLASE PROENZYME"/>
    <property type="match status" value="1"/>
</dbReference>
<dbReference type="FunCoup" id="A0A066VX37">
    <property type="interactions" value="278"/>
</dbReference>
<dbReference type="Pfam" id="PF01536">
    <property type="entry name" value="SAM_decarbox"/>
    <property type="match status" value="1"/>
</dbReference>
<dbReference type="UniPathway" id="UPA00331">
    <property type="reaction ID" value="UER00451"/>
</dbReference>
<feature type="region of interest" description="Disordered" evidence="5">
    <location>
        <begin position="1"/>
        <end position="20"/>
    </location>
</feature>
<dbReference type="GO" id="GO:0004014">
    <property type="term" value="F:adenosylmethionine decarboxylase activity"/>
    <property type="evidence" value="ECO:0007669"/>
    <property type="project" value="InterPro"/>
</dbReference>
<dbReference type="Gene3D" id="3.60.90.10">
    <property type="entry name" value="S-adenosylmethionine decarboxylase"/>
    <property type="match status" value="1"/>
</dbReference>
<dbReference type="Proteomes" id="UP000027361">
    <property type="component" value="Unassembled WGS sequence"/>
</dbReference>
<comment type="pathway">
    <text evidence="1">Amine and polyamine biosynthesis; S-adenosylmethioninamine biosynthesis; S-adenosylmethioninamine from S-adenosyl-L-methionine: step 1/1.</text>
</comment>
<dbReference type="STRING" id="1037660.A0A066VX37"/>